<dbReference type="InterPro" id="IPR018060">
    <property type="entry name" value="HTH_AraC"/>
</dbReference>
<gene>
    <name evidence="5" type="primary">soxS_1</name>
    <name evidence="5" type="ORF">CBLFYP116_02014</name>
</gene>
<dbReference type="RefSeq" id="WP_002576473.1">
    <property type="nucleotide sequence ID" value="NZ_BAABZS010000002.1"/>
</dbReference>
<dbReference type="AlphaFoldDB" id="A0A6N2UAK6"/>
<dbReference type="SMART" id="SM00342">
    <property type="entry name" value="HTH_ARAC"/>
    <property type="match status" value="1"/>
</dbReference>
<dbReference type="Gene3D" id="1.10.10.60">
    <property type="entry name" value="Homeodomain-like"/>
    <property type="match status" value="2"/>
</dbReference>
<dbReference type="Pfam" id="PF12833">
    <property type="entry name" value="HTH_18"/>
    <property type="match status" value="1"/>
</dbReference>
<dbReference type="GO" id="GO:0003700">
    <property type="term" value="F:DNA-binding transcription factor activity"/>
    <property type="evidence" value="ECO:0007669"/>
    <property type="project" value="InterPro"/>
</dbReference>
<dbReference type="GO" id="GO:0043565">
    <property type="term" value="F:sequence-specific DNA binding"/>
    <property type="evidence" value="ECO:0007669"/>
    <property type="project" value="InterPro"/>
</dbReference>
<dbReference type="InterPro" id="IPR018062">
    <property type="entry name" value="HTH_AraC-typ_CS"/>
</dbReference>
<keyword evidence="1" id="KW-0805">Transcription regulation</keyword>
<evidence type="ECO:0000256" key="1">
    <source>
        <dbReference type="ARBA" id="ARBA00023015"/>
    </source>
</evidence>
<dbReference type="SUPFAM" id="SSF46689">
    <property type="entry name" value="Homeodomain-like"/>
    <property type="match status" value="2"/>
</dbReference>
<dbReference type="InterPro" id="IPR003313">
    <property type="entry name" value="AraC-bd"/>
</dbReference>
<proteinExistence type="predicted"/>
<evidence type="ECO:0000256" key="3">
    <source>
        <dbReference type="ARBA" id="ARBA00023163"/>
    </source>
</evidence>
<dbReference type="GeneID" id="23114550"/>
<feature type="domain" description="HTH araC/xylS-type" evidence="4">
    <location>
        <begin position="190"/>
        <end position="288"/>
    </location>
</feature>
<accession>A0A6N2UAK6</accession>
<dbReference type="Pfam" id="PF02311">
    <property type="entry name" value="AraC_binding"/>
    <property type="match status" value="1"/>
</dbReference>
<dbReference type="PANTHER" id="PTHR43280">
    <property type="entry name" value="ARAC-FAMILY TRANSCRIPTIONAL REGULATOR"/>
    <property type="match status" value="1"/>
</dbReference>
<dbReference type="PROSITE" id="PS00041">
    <property type="entry name" value="HTH_ARAC_FAMILY_1"/>
    <property type="match status" value="1"/>
</dbReference>
<reference evidence="5" key="1">
    <citation type="submission" date="2019-11" db="EMBL/GenBank/DDBJ databases">
        <authorList>
            <person name="Feng L."/>
        </authorList>
    </citation>
    <scope>NUCLEOTIDE SEQUENCE</scope>
    <source>
        <strain evidence="5">CbolteaeLFYP116</strain>
    </source>
</reference>
<dbReference type="InterPro" id="IPR009057">
    <property type="entry name" value="Homeodomain-like_sf"/>
</dbReference>
<organism evidence="5">
    <name type="scientific">Enterocloster bolteae</name>
    <dbReference type="NCBI Taxonomy" id="208479"/>
    <lineage>
        <taxon>Bacteria</taxon>
        <taxon>Bacillati</taxon>
        <taxon>Bacillota</taxon>
        <taxon>Clostridia</taxon>
        <taxon>Lachnospirales</taxon>
        <taxon>Lachnospiraceae</taxon>
        <taxon>Enterocloster</taxon>
    </lineage>
</organism>
<protein>
    <submittedName>
        <fullName evidence="5">Regulatory protein SoxS</fullName>
    </submittedName>
</protein>
<dbReference type="EMBL" id="CACRTF010000011">
    <property type="protein sequence ID" value="VYT13922.1"/>
    <property type="molecule type" value="Genomic_DNA"/>
</dbReference>
<evidence type="ECO:0000259" key="4">
    <source>
        <dbReference type="PROSITE" id="PS01124"/>
    </source>
</evidence>
<sequence length="289" mass="33663">MAGYFEQYKKSEVTETNRIIHTPSSLAKKTFFYIQEAGYLKSLKPHLGKRSGLDSYLFLIVLSGSGTLHYGETTYYAATQDCFLIDCRQEYSHISSRENPWELLWLHFNGPQAHLYFQYVIQKNGYCFRTNHLAAISESIHELIRLNSEVSENSDIISSHLITGILTMSVTGCQKNPGHNQVTGMREKLYQILAYINEHFDESVNLDLLANRFYVSKYHLSREFKKEYNQTIIQYLLNKRITYAKKLLRFTDMSIGEIAQKCGIGDMNYFNKVFKKVEGSTASEYRRRW</sequence>
<name>A0A6N2UAK6_9FIRM</name>
<dbReference type="PANTHER" id="PTHR43280:SF2">
    <property type="entry name" value="HTH-TYPE TRANSCRIPTIONAL REGULATOR EXSA"/>
    <property type="match status" value="1"/>
</dbReference>
<evidence type="ECO:0000313" key="5">
    <source>
        <dbReference type="EMBL" id="VYT13922.1"/>
    </source>
</evidence>
<dbReference type="SUPFAM" id="SSF51215">
    <property type="entry name" value="Regulatory protein AraC"/>
    <property type="match status" value="1"/>
</dbReference>
<dbReference type="InterPro" id="IPR037923">
    <property type="entry name" value="HTH-like"/>
</dbReference>
<keyword evidence="3" id="KW-0804">Transcription</keyword>
<dbReference type="Gene3D" id="2.60.120.280">
    <property type="entry name" value="Regulatory protein AraC"/>
    <property type="match status" value="1"/>
</dbReference>
<dbReference type="PROSITE" id="PS01124">
    <property type="entry name" value="HTH_ARAC_FAMILY_2"/>
    <property type="match status" value="1"/>
</dbReference>
<keyword evidence="2" id="KW-0238">DNA-binding</keyword>
<evidence type="ECO:0000256" key="2">
    <source>
        <dbReference type="ARBA" id="ARBA00023125"/>
    </source>
</evidence>